<dbReference type="PANTHER" id="PTHR10855:SF1">
    <property type="entry name" value="26S PROTEASOME NON-ATPASE REGULATORY SUBUNIT 12"/>
    <property type="match status" value="1"/>
</dbReference>
<reference evidence="5" key="1">
    <citation type="journal article" date="2018" name="Nat. Microbiol.">
        <title>Leveraging single-cell genomics to expand the fungal tree of life.</title>
        <authorList>
            <person name="Ahrendt S.R."/>
            <person name="Quandt C.A."/>
            <person name="Ciobanu D."/>
            <person name="Clum A."/>
            <person name="Salamov A."/>
            <person name="Andreopoulos B."/>
            <person name="Cheng J.F."/>
            <person name="Woyke T."/>
            <person name="Pelin A."/>
            <person name="Henrissat B."/>
            <person name="Reynolds N.K."/>
            <person name="Benny G.L."/>
            <person name="Smith M.E."/>
            <person name="James T.Y."/>
            <person name="Grigoriev I.V."/>
        </authorList>
    </citation>
    <scope>NUCLEOTIDE SEQUENCE [LARGE SCALE GENOMIC DNA]</scope>
    <source>
        <strain evidence="5">ATCC 52028</strain>
    </source>
</reference>
<dbReference type="Pfam" id="PF01399">
    <property type="entry name" value="PCI"/>
    <property type="match status" value="1"/>
</dbReference>
<dbReference type="InterPro" id="IPR000717">
    <property type="entry name" value="PCI_dom"/>
</dbReference>
<dbReference type="GO" id="GO:0005737">
    <property type="term" value="C:cytoplasm"/>
    <property type="evidence" value="ECO:0007669"/>
    <property type="project" value="TreeGrafter"/>
</dbReference>
<evidence type="ECO:0000256" key="2">
    <source>
        <dbReference type="ARBA" id="ARBA00022942"/>
    </source>
</evidence>
<dbReference type="PROSITE" id="PS50250">
    <property type="entry name" value="PCI"/>
    <property type="match status" value="1"/>
</dbReference>
<dbReference type="GO" id="GO:0005634">
    <property type="term" value="C:nucleus"/>
    <property type="evidence" value="ECO:0007669"/>
    <property type="project" value="UniProtKB-ARBA"/>
</dbReference>
<dbReference type="InterPro" id="IPR040896">
    <property type="entry name" value="RPN5_C"/>
</dbReference>
<dbReference type="InterPro" id="IPR036390">
    <property type="entry name" value="WH_DNA-bd_sf"/>
</dbReference>
<protein>
    <recommendedName>
        <fullName evidence="3">PCI domain-containing protein</fullName>
    </recommendedName>
</protein>
<dbReference type="PANTHER" id="PTHR10855">
    <property type="entry name" value="26S PROTEASOME NON-ATPASE REGULATORY SUBUNIT 12/COP9 SIGNALOSOME COMPLEX SUBUNIT 4"/>
    <property type="match status" value="1"/>
</dbReference>
<dbReference type="Pfam" id="PF18098">
    <property type="entry name" value="RPN5_C"/>
    <property type="match status" value="1"/>
</dbReference>
<dbReference type="STRING" id="1555241.A0A4P9XCP2"/>
<dbReference type="Proteomes" id="UP000274922">
    <property type="component" value="Unassembled WGS sequence"/>
</dbReference>
<dbReference type="InterPro" id="IPR036388">
    <property type="entry name" value="WH-like_DNA-bd_sf"/>
</dbReference>
<dbReference type="SUPFAM" id="SSF46785">
    <property type="entry name" value="Winged helix' DNA-binding domain"/>
    <property type="match status" value="1"/>
</dbReference>
<sequence length="453" mass="50758">MEPEKPCERDFTAETDAALQAATVAATAAGAKNTQLVAAVEGLYPLEKQTRGASDVKSNTRILTAIVELCAQAKDWALLSENLALLSKKRGLLKSAVRDMIQAAMALLDPLAARKEDQATLLSLIDTLRTLTEGKIFVEVERARVTQRLSKLREAEGKTDEACAILLELQVETFGSMEKREKTDFILEQMRLCLLTRDYVRAQVSSRKINLKYFKEAGTDDLKLRYYRLMVALATQDGAWLDVCRHYSAMYDTPSVKADEAQWKAMLGHAVLYAALAPYDNEQSDTFHRLYADPKLAEIPLIQAFAKSFLTMELVRWPRVEQMYGAELRQTDVYARSSPGEARWSLLHKRVIEHNIRVVAKYYTSITLARLTQLLDLPPKETEAVLAELVVKGTLWARIDRPAGTITFVNSKAAGDLSTAWANDVNKLLELVVETTHLIAKEEMVHKITKVVA</sequence>
<dbReference type="OrthoDB" id="268763at2759"/>
<accession>A0A4P9XCP2</accession>
<keyword evidence="2" id="KW-0647">Proteasome</keyword>
<dbReference type="Gene3D" id="1.10.10.10">
    <property type="entry name" value="Winged helix-like DNA-binding domain superfamily/Winged helix DNA-binding domain"/>
    <property type="match status" value="1"/>
</dbReference>
<comment type="similarity">
    <text evidence="1">Belongs to the proteasome subunit p55 family.</text>
</comment>
<feature type="domain" description="PCI" evidence="3">
    <location>
        <begin position="242"/>
        <end position="413"/>
    </location>
</feature>
<dbReference type="GO" id="GO:0008541">
    <property type="term" value="C:proteasome regulatory particle, lid subcomplex"/>
    <property type="evidence" value="ECO:0007669"/>
    <property type="project" value="TreeGrafter"/>
</dbReference>
<evidence type="ECO:0000259" key="3">
    <source>
        <dbReference type="PROSITE" id="PS50250"/>
    </source>
</evidence>
<dbReference type="Pfam" id="PF22241">
    <property type="entry name" value="PSMD12-CSN4_N"/>
    <property type="match status" value="1"/>
</dbReference>
<evidence type="ECO:0000313" key="5">
    <source>
        <dbReference type="Proteomes" id="UP000274922"/>
    </source>
</evidence>
<evidence type="ECO:0000256" key="1">
    <source>
        <dbReference type="ARBA" id="ARBA00006397"/>
    </source>
</evidence>
<dbReference type="EMBL" id="ML014126">
    <property type="protein sequence ID" value="RKP03227.1"/>
    <property type="molecule type" value="Genomic_DNA"/>
</dbReference>
<dbReference type="InterPro" id="IPR054559">
    <property type="entry name" value="PSMD12-CSN4-like_N"/>
</dbReference>
<keyword evidence="5" id="KW-1185">Reference proteome</keyword>
<dbReference type="FunFam" id="1.10.10.10:FF:000070">
    <property type="entry name" value="26S proteasome non-ATPase regulatory subunit 12"/>
    <property type="match status" value="1"/>
</dbReference>
<gene>
    <name evidence="4" type="ORF">CXG81DRAFT_9818</name>
</gene>
<organism evidence="4 5">
    <name type="scientific">Caulochytrium protostelioides</name>
    <dbReference type="NCBI Taxonomy" id="1555241"/>
    <lineage>
        <taxon>Eukaryota</taxon>
        <taxon>Fungi</taxon>
        <taxon>Fungi incertae sedis</taxon>
        <taxon>Chytridiomycota</taxon>
        <taxon>Chytridiomycota incertae sedis</taxon>
        <taxon>Chytridiomycetes</taxon>
        <taxon>Caulochytriales</taxon>
        <taxon>Caulochytriaceae</taxon>
        <taxon>Caulochytrium</taxon>
    </lineage>
</organism>
<dbReference type="InterPro" id="IPR040134">
    <property type="entry name" value="PSMD12/CSN4"/>
</dbReference>
<dbReference type="AlphaFoldDB" id="A0A4P9XCP2"/>
<evidence type="ECO:0000313" key="4">
    <source>
        <dbReference type="EMBL" id="RKP03227.1"/>
    </source>
</evidence>
<dbReference type="SMART" id="SM00088">
    <property type="entry name" value="PINT"/>
    <property type="match status" value="1"/>
</dbReference>
<proteinExistence type="inferred from homology"/>
<name>A0A4P9XCP2_9FUNG</name>